<feature type="transmembrane region" description="Helical" evidence="8">
    <location>
        <begin position="39"/>
        <end position="66"/>
    </location>
</feature>
<proteinExistence type="inferred from homology"/>
<keyword evidence="4 7" id="KW-0812">Transmembrane</keyword>
<dbReference type="Proteomes" id="UP000567922">
    <property type="component" value="Unassembled WGS sequence"/>
</dbReference>
<evidence type="ECO:0000256" key="5">
    <source>
        <dbReference type="ARBA" id="ARBA00022989"/>
    </source>
</evidence>
<feature type="transmembrane region" description="Helical" evidence="8">
    <location>
        <begin position="409"/>
        <end position="428"/>
    </location>
</feature>
<dbReference type="InterPro" id="IPR003918">
    <property type="entry name" value="NADH_UbQ_OxRdtase"/>
</dbReference>
<evidence type="ECO:0000313" key="11">
    <source>
        <dbReference type="Proteomes" id="UP000567922"/>
    </source>
</evidence>
<dbReference type="RefSeq" id="WP_064440547.1">
    <property type="nucleotide sequence ID" value="NZ_BDDI01000008.1"/>
</dbReference>
<dbReference type="InterPro" id="IPR050586">
    <property type="entry name" value="CPA3_Na-H_Antiporter_D"/>
</dbReference>
<dbReference type="Pfam" id="PF00361">
    <property type="entry name" value="Proton_antipo_M"/>
    <property type="match status" value="1"/>
</dbReference>
<feature type="transmembrane region" description="Helical" evidence="8">
    <location>
        <begin position="106"/>
        <end position="125"/>
    </location>
</feature>
<feature type="domain" description="NADH:quinone oxidoreductase/Mrp antiporter transmembrane" evidence="9">
    <location>
        <begin position="127"/>
        <end position="423"/>
    </location>
</feature>
<dbReference type="InterPro" id="IPR001750">
    <property type="entry name" value="ND/Mrp_TM"/>
</dbReference>
<feature type="transmembrane region" description="Helical" evidence="8">
    <location>
        <begin position="367"/>
        <end position="389"/>
    </location>
</feature>
<protein>
    <submittedName>
        <fullName evidence="10">Formate hydrogenlyase subunit 3/multisubunit Na+/H+ antiporter MnhD subunit</fullName>
    </submittedName>
</protein>
<evidence type="ECO:0000256" key="3">
    <source>
        <dbReference type="ARBA" id="ARBA00022475"/>
    </source>
</evidence>
<dbReference type="PANTHER" id="PTHR42703:SF1">
    <property type="entry name" value="NA(+)_H(+) ANTIPORTER SUBUNIT D1"/>
    <property type="match status" value="1"/>
</dbReference>
<feature type="transmembrane region" description="Helical" evidence="8">
    <location>
        <begin position="270"/>
        <end position="290"/>
    </location>
</feature>
<keyword evidence="11" id="KW-1185">Reference proteome</keyword>
<gene>
    <name evidence="10" type="ORF">FHU29_003109</name>
</gene>
<keyword evidence="3" id="KW-1003">Cell membrane</keyword>
<keyword evidence="5 8" id="KW-1133">Transmembrane helix</keyword>
<comment type="caution">
    <text evidence="10">The sequence shown here is derived from an EMBL/GenBank/DDBJ whole genome shotgun (WGS) entry which is preliminary data.</text>
</comment>
<evidence type="ECO:0000259" key="9">
    <source>
        <dbReference type="Pfam" id="PF00361"/>
    </source>
</evidence>
<evidence type="ECO:0000256" key="1">
    <source>
        <dbReference type="ARBA" id="ARBA00004651"/>
    </source>
</evidence>
<evidence type="ECO:0000256" key="6">
    <source>
        <dbReference type="ARBA" id="ARBA00023136"/>
    </source>
</evidence>
<feature type="transmembrane region" description="Helical" evidence="8">
    <location>
        <begin position="331"/>
        <end position="355"/>
    </location>
</feature>
<organism evidence="10 11">
    <name type="scientific">Hoyosella altamirensis</name>
    <dbReference type="NCBI Taxonomy" id="616997"/>
    <lineage>
        <taxon>Bacteria</taxon>
        <taxon>Bacillati</taxon>
        <taxon>Actinomycetota</taxon>
        <taxon>Actinomycetes</taxon>
        <taxon>Mycobacteriales</taxon>
        <taxon>Hoyosellaceae</taxon>
        <taxon>Hoyosella</taxon>
    </lineage>
</organism>
<keyword evidence="10" id="KW-0456">Lyase</keyword>
<dbReference type="EMBL" id="JACHWS010000003">
    <property type="protein sequence ID" value="MBB3038640.1"/>
    <property type="molecule type" value="Genomic_DNA"/>
</dbReference>
<dbReference type="OrthoDB" id="9811798at2"/>
<name>A0A839RQ26_9ACTN</name>
<keyword evidence="6 8" id="KW-0472">Membrane</keyword>
<evidence type="ECO:0000256" key="4">
    <source>
        <dbReference type="ARBA" id="ARBA00022692"/>
    </source>
</evidence>
<evidence type="ECO:0000256" key="7">
    <source>
        <dbReference type="RuleBase" id="RU000320"/>
    </source>
</evidence>
<evidence type="ECO:0000256" key="2">
    <source>
        <dbReference type="ARBA" id="ARBA00005346"/>
    </source>
</evidence>
<reference evidence="10 11" key="1">
    <citation type="submission" date="2020-08" db="EMBL/GenBank/DDBJ databases">
        <title>Sequencing the genomes of 1000 actinobacteria strains.</title>
        <authorList>
            <person name="Klenk H.-P."/>
        </authorList>
    </citation>
    <scope>NUCLEOTIDE SEQUENCE [LARGE SCALE GENOMIC DNA]</scope>
    <source>
        <strain evidence="10 11">DSM 45258</strain>
    </source>
</reference>
<comment type="similarity">
    <text evidence="2">Belongs to the CPA3 antiporters (TC 2.A.63) subunit D family.</text>
</comment>
<feature type="transmembrane region" description="Helical" evidence="8">
    <location>
        <begin position="6"/>
        <end position="27"/>
    </location>
</feature>
<dbReference type="GO" id="GO:0016829">
    <property type="term" value="F:lyase activity"/>
    <property type="evidence" value="ECO:0007669"/>
    <property type="project" value="UniProtKB-KW"/>
</dbReference>
<dbReference type="AlphaFoldDB" id="A0A839RQ26"/>
<sequence>MANLLPVLVLLPLVGAIIASLTTHLGARRLTPLISTVTTALVLAAGGAVAFQVGSAGPLMLVLGGWETPVAIALMSDGFSAAMLLMTAGVGLVVCVFASTTPEITGGYWFWPLWLFLLAGLNAVYVSADLFNTYVALELLTVAAVALVALGGRAALLPALRYLLIAVLGSLLFLLGVALVYAETGTLATFGAAEETTGGLVLLVALGVMTLGLAIKVALFPLHSWLPPAHAGAPAAVSPLMSALVIKAAFFVLARMWINLSQGSAPAELAYVLGAVGSVAALWGAALALRQSKLKRVVAYSTVAQVGYFFLLFPLVVAGDGAAGALAWEGALVFLFAHGLAKAAMFMAAGSFAHAHGTDELEHLRGAAARMPVASMSMAIAGVSLAGLPPTLAFVGKWQLLHASIASGQWWWIPVLLIGGLLTFAYTARVLRILLDTEEADDQEAKVEQGKFTRVRSDYRPIPQRMQYPALLLAVLTLVLGLRSIELTELLQAGAAMGGL</sequence>
<dbReference type="GO" id="GO:0042773">
    <property type="term" value="P:ATP synthesis coupled electron transport"/>
    <property type="evidence" value="ECO:0007669"/>
    <property type="project" value="InterPro"/>
</dbReference>
<feature type="transmembrane region" description="Helical" evidence="8">
    <location>
        <begin position="131"/>
        <end position="150"/>
    </location>
</feature>
<feature type="transmembrane region" description="Helical" evidence="8">
    <location>
        <begin position="162"/>
        <end position="181"/>
    </location>
</feature>
<feature type="transmembrane region" description="Helical" evidence="8">
    <location>
        <begin position="466"/>
        <end position="485"/>
    </location>
</feature>
<feature type="transmembrane region" description="Helical" evidence="8">
    <location>
        <begin position="297"/>
        <end position="319"/>
    </location>
</feature>
<dbReference type="PRINTS" id="PR01437">
    <property type="entry name" value="NUOXDRDTASE4"/>
</dbReference>
<dbReference type="GO" id="GO:0008137">
    <property type="term" value="F:NADH dehydrogenase (ubiquinone) activity"/>
    <property type="evidence" value="ECO:0007669"/>
    <property type="project" value="InterPro"/>
</dbReference>
<dbReference type="PANTHER" id="PTHR42703">
    <property type="entry name" value="NADH DEHYDROGENASE"/>
    <property type="match status" value="1"/>
</dbReference>
<feature type="transmembrane region" description="Helical" evidence="8">
    <location>
        <begin position="78"/>
        <end position="99"/>
    </location>
</feature>
<evidence type="ECO:0000256" key="8">
    <source>
        <dbReference type="SAM" id="Phobius"/>
    </source>
</evidence>
<feature type="transmembrane region" description="Helical" evidence="8">
    <location>
        <begin position="201"/>
        <end position="222"/>
    </location>
</feature>
<feature type="transmembrane region" description="Helical" evidence="8">
    <location>
        <begin position="234"/>
        <end position="258"/>
    </location>
</feature>
<comment type="subcellular location">
    <subcellularLocation>
        <location evidence="1">Cell membrane</location>
        <topology evidence="1">Multi-pass membrane protein</topology>
    </subcellularLocation>
    <subcellularLocation>
        <location evidence="7">Membrane</location>
        <topology evidence="7">Multi-pass membrane protein</topology>
    </subcellularLocation>
</comment>
<evidence type="ECO:0000313" key="10">
    <source>
        <dbReference type="EMBL" id="MBB3038640.1"/>
    </source>
</evidence>
<dbReference type="GO" id="GO:0005886">
    <property type="term" value="C:plasma membrane"/>
    <property type="evidence" value="ECO:0007669"/>
    <property type="project" value="UniProtKB-SubCell"/>
</dbReference>
<accession>A0A839RQ26</accession>